<protein>
    <submittedName>
        <fullName evidence="3">Rab-type small G protein</fullName>
    </submittedName>
</protein>
<dbReference type="GO" id="GO:0003924">
    <property type="term" value="F:GTPase activity"/>
    <property type="evidence" value="ECO:0007669"/>
    <property type="project" value="InterPro"/>
</dbReference>
<keyword evidence="2" id="KW-0342">GTP-binding</keyword>
<dbReference type="FunFam" id="3.40.50.300:FF:001447">
    <property type="entry name" value="Ras-related protein Rab-1B"/>
    <property type="match status" value="1"/>
</dbReference>
<organism evidence="3 4">
    <name type="scientific">Oopsacas minuta</name>
    <dbReference type="NCBI Taxonomy" id="111878"/>
    <lineage>
        <taxon>Eukaryota</taxon>
        <taxon>Metazoa</taxon>
        <taxon>Porifera</taxon>
        <taxon>Hexactinellida</taxon>
        <taxon>Hexasterophora</taxon>
        <taxon>Lyssacinosida</taxon>
        <taxon>Leucopsacidae</taxon>
        <taxon>Oopsacas</taxon>
    </lineage>
</organism>
<dbReference type="InterPro" id="IPR001806">
    <property type="entry name" value="Small_GTPase"/>
</dbReference>
<keyword evidence="4" id="KW-1185">Reference proteome</keyword>
<dbReference type="AlphaFoldDB" id="A0AAV7K226"/>
<proteinExistence type="predicted"/>
<evidence type="ECO:0000256" key="2">
    <source>
        <dbReference type="ARBA" id="ARBA00023134"/>
    </source>
</evidence>
<dbReference type="SMART" id="SM00175">
    <property type="entry name" value="RAB"/>
    <property type="match status" value="1"/>
</dbReference>
<dbReference type="PANTHER" id="PTHR47977">
    <property type="entry name" value="RAS-RELATED PROTEIN RAB"/>
    <property type="match status" value="1"/>
</dbReference>
<dbReference type="SMART" id="SM00173">
    <property type="entry name" value="RAS"/>
    <property type="match status" value="1"/>
</dbReference>
<dbReference type="PROSITE" id="PS51419">
    <property type="entry name" value="RAB"/>
    <property type="match status" value="1"/>
</dbReference>
<dbReference type="InterPro" id="IPR027417">
    <property type="entry name" value="P-loop_NTPase"/>
</dbReference>
<evidence type="ECO:0000313" key="4">
    <source>
        <dbReference type="Proteomes" id="UP001165289"/>
    </source>
</evidence>
<dbReference type="SUPFAM" id="SSF52540">
    <property type="entry name" value="P-loop containing nucleoside triphosphate hydrolases"/>
    <property type="match status" value="1"/>
</dbReference>
<comment type="caution">
    <text evidence="3">The sequence shown here is derived from an EMBL/GenBank/DDBJ whole genome shotgun (WGS) entry which is preliminary data.</text>
</comment>
<dbReference type="Proteomes" id="UP001165289">
    <property type="component" value="Unassembled WGS sequence"/>
</dbReference>
<dbReference type="Gene3D" id="3.40.50.300">
    <property type="entry name" value="P-loop containing nucleotide triphosphate hydrolases"/>
    <property type="match status" value="1"/>
</dbReference>
<dbReference type="GO" id="GO:0005525">
    <property type="term" value="F:GTP binding"/>
    <property type="evidence" value="ECO:0007669"/>
    <property type="project" value="UniProtKB-KW"/>
</dbReference>
<dbReference type="InterPro" id="IPR050227">
    <property type="entry name" value="Rab"/>
</dbReference>
<reference evidence="3 4" key="1">
    <citation type="journal article" date="2023" name="BMC Biol.">
        <title>The compact genome of the sponge Oopsacas minuta (Hexactinellida) is lacking key metazoan core genes.</title>
        <authorList>
            <person name="Santini S."/>
            <person name="Schenkelaars Q."/>
            <person name="Jourda C."/>
            <person name="Duchesne M."/>
            <person name="Belahbib H."/>
            <person name="Rocher C."/>
            <person name="Selva M."/>
            <person name="Riesgo A."/>
            <person name="Vervoort M."/>
            <person name="Leys S.P."/>
            <person name="Kodjabachian L."/>
            <person name="Le Bivic A."/>
            <person name="Borchiellini C."/>
            <person name="Claverie J.M."/>
            <person name="Renard E."/>
        </authorList>
    </citation>
    <scope>NUCLEOTIDE SEQUENCE [LARGE SCALE GENOMIC DNA]</scope>
    <source>
        <strain evidence="3">SPO-2</strain>
    </source>
</reference>
<evidence type="ECO:0000256" key="1">
    <source>
        <dbReference type="ARBA" id="ARBA00022741"/>
    </source>
</evidence>
<dbReference type="Pfam" id="PF00071">
    <property type="entry name" value="Ras"/>
    <property type="match status" value="1"/>
</dbReference>
<accession>A0AAV7K226</accession>
<keyword evidence="1" id="KW-0547">Nucleotide-binding</keyword>
<name>A0AAV7K226_9METZ</name>
<dbReference type="CDD" id="cd00154">
    <property type="entry name" value="Rab"/>
    <property type="match status" value="1"/>
</dbReference>
<gene>
    <name evidence="3" type="ORF">LOD99_2824</name>
</gene>
<sequence>MCYLHFDICGKKGAGKSSLLSRFVNNSFDELCCETNGIHMGVKKVSVDGRYINLYIWDSYLYSKVDSYPISNFKSVDGFVFVFDCTDERAIEDILEWQKKVEQEGQTHIPKLLLSNKCDMECDRVISRLSAVRLAEKYKMEFFEVSAKNSSQVELAFLTLTALLLS</sequence>
<evidence type="ECO:0000313" key="3">
    <source>
        <dbReference type="EMBL" id="KAI6654946.1"/>
    </source>
</evidence>
<dbReference type="PRINTS" id="PR00449">
    <property type="entry name" value="RASTRNSFRMNG"/>
</dbReference>
<dbReference type="EMBL" id="JAKMXF010000221">
    <property type="protein sequence ID" value="KAI6654946.1"/>
    <property type="molecule type" value="Genomic_DNA"/>
</dbReference>